<name>A0A4Q7YI13_9GAMM</name>
<keyword evidence="3" id="KW-1185">Reference proteome</keyword>
<organism evidence="2 3">
    <name type="scientific">Fluviicoccus keumensis</name>
    <dbReference type="NCBI Taxonomy" id="1435465"/>
    <lineage>
        <taxon>Bacteria</taxon>
        <taxon>Pseudomonadati</taxon>
        <taxon>Pseudomonadota</taxon>
        <taxon>Gammaproteobacteria</taxon>
        <taxon>Moraxellales</taxon>
        <taxon>Moraxellaceae</taxon>
        <taxon>Fluviicoccus</taxon>
    </lineage>
</organism>
<dbReference type="InterPro" id="IPR053155">
    <property type="entry name" value="F-pilin_assembly_TraC"/>
</dbReference>
<dbReference type="InterPro" id="IPR027417">
    <property type="entry name" value="P-loop_NTPase"/>
</dbReference>
<dbReference type="EMBL" id="SHKX01000017">
    <property type="protein sequence ID" value="RZU36758.1"/>
    <property type="molecule type" value="Genomic_DNA"/>
</dbReference>
<keyword evidence="2" id="KW-0067">ATP-binding</keyword>
<reference evidence="2 3" key="1">
    <citation type="submission" date="2019-02" db="EMBL/GenBank/DDBJ databases">
        <title>Genomic Encyclopedia of Type Strains, Phase IV (KMG-IV): sequencing the most valuable type-strain genomes for metagenomic binning, comparative biology and taxonomic classification.</title>
        <authorList>
            <person name="Goeker M."/>
        </authorList>
    </citation>
    <scope>NUCLEOTIDE SEQUENCE [LARGE SCALE GENOMIC DNA]</scope>
    <source>
        <strain evidence="2 3">DSM 105135</strain>
    </source>
</reference>
<dbReference type="Proteomes" id="UP000292423">
    <property type="component" value="Unassembled WGS sequence"/>
</dbReference>
<gene>
    <name evidence="2" type="ORF">EV700_3224</name>
</gene>
<dbReference type="GO" id="GO:0005524">
    <property type="term" value="F:ATP binding"/>
    <property type="evidence" value="ECO:0007669"/>
    <property type="project" value="UniProtKB-KW"/>
</dbReference>
<sequence>MLGAERINRILKRHRAEESFPVVATINDHLFLCHDTEKQSFIGAFFVGRPMTGVDQSVVDKLRAALSQNYPPDTYIQINLLSTPHIHEVIDGYHTPKVKRTMGNPQLTAGQRDALLELTRQRADYLFKGRIEPHIRSVGVPCRLNRLLISIKIPSSIKPTEDNVAQAEEYAIKLQESLRSAGIHARRALAADYLKQCRSIFYPFARFDDGYDGDDELRNQMLTPGTLISTMDSRTLKVDDTYYKMLSVKRLPKSTSLALMNQLIGEPGGLNNQLTSPYMLSLILHYPDQISGRGTVKKEHAWINHQTTGFTIKFSPRLAFKKKGYELLFNELETGGVLAKATLTMTLMGEEPSHLNRLAAQLETFYASYGLEMVTDSQILWPLLWNNLPLFPSPTSTMNLCRQRTLTVNQAVQFLPLFSDWTGTAESPCQMFTTRRGELFGLDIFSSRTNYNGLIFGGSGGGKSFLTQSFILDELAQGAKVWVVDQGRSYEKLAKAIDGEFIAFHHNSRICLNPFTHVVDIDDEVEMLTIFLEKMSAPREGLDDYRRARLTEAIKAVWSSRGCEMTITDVQEYLYAQKEDRVRDIAVQLFPFTRQGQFGYWFDGRNNLRFQKNFVVLELDDLKQQEVLQKVVLMLLVSRIQYEMYNHTRLERKLAIFDEAKEYLEDPITARFLADGYRRFRKLNGSAWLVTQSLKDVDSSPGMNAIVSNAAFKIILPQEASEVERLADSKLLPLDPYTLRQMKSVQTVPGLYSEIMVMQGNAWGIVRLTLPRYLQILFSTRGLERTTIFEALHQGVSVDQAIRTFIKEHG</sequence>
<keyword evidence="2" id="KW-0547">Nucleotide-binding</keyword>
<accession>A0A4Q7YI13</accession>
<feature type="domain" description="TraG P-loop" evidence="1">
    <location>
        <begin position="449"/>
        <end position="808"/>
    </location>
</feature>
<proteinExistence type="predicted"/>
<dbReference type="InterPro" id="IPR025955">
    <property type="entry name" value="TraC/Conjuga_ATPase"/>
</dbReference>
<evidence type="ECO:0000259" key="1">
    <source>
        <dbReference type="Pfam" id="PF19044"/>
    </source>
</evidence>
<dbReference type="PANTHER" id="PTHR38467">
    <property type="match status" value="1"/>
</dbReference>
<dbReference type="Pfam" id="PF11130">
    <property type="entry name" value="TraC_F_IV"/>
    <property type="match status" value="1"/>
</dbReference>
<evidence type="ECO:0000313" key="2">
    <source>
        <dbReference type="EMBL" id="RZU36758.1"/>
    </source>
</evidence>
<dbReference type="RefSeq" id="WP_165391528.1">
    <property type="nucleotide sequence ID" value="NZ_SHKX01000017.1"/>
</dbReference>
<comment type="caution">
    <text evidence="2">The sequence shown here is derived from an EMBL/GenBank/DDBJ whole genome shotgun (WGS) entry which is preliminary data.</text>
</comment>
<dbReference type="AlphaFoldDB" id="A0A4Q7YI13"/>
<dbReference type="Pfam" id="PF19044">
    <property type="entry name" value="P-loop_TraG"/>
    <property type="match status" value="1"/>
</dbReference>
<dbReference type="PANTHER" id="PTHR38467:SF1">
    <property type="entry name" value="CONJUGATIVE TRANSFER: ASSEMBLY"/>
    <property type="match status" value="1"/>
</dbReference>
<evidence type="ECO:0000313" key="3">
    <source>
        <dbReference type="Proteomes" id="UP000292423"/>
    </source>
</evidence>
<dbReference type="Gene3D" id="3.40.50.300">
    <property type="entry name" value="P-loop containing nucleotide triphosphate hydrolases"/>
    <property type="match status" value="1"/>
</dbReference>
<dbReference type="NCBIfam" id="TIGR02746">
    <property type="entry name" value="TraC-F-type"/>
    <property type="match status" value="1"/>
</dbReference>
<dbReference type="InterPro" id="IPR043964">
    <property type="entry name" value="P-loop_TraG"/>
</dbReference>
<dbReference type="InterPro" id="IPR014117">
    <property type="entry name" value="TraC-F-type"/>
</dbReference>
<dbReference type="SUPFAM" id="SSF52540">
    <property type="entry name" value="P-loop containing nucleoside triphosphate hydrolases"/>
    <property type="match status" value="1"/>
</dbReference>
<dbReference type="Gene3D" id="1.10.8.730">
    <property type="match status" value="1"/>
</dbReference>
<protein>
    <submittedName>
        <fullName evidence="2">Conjugal transfer ATP-binding protein TraC</fullName>
    </submittedName>
</protein>